<dbReference type="EnsemblProtists" id="EOD07788">
    <property type="protein sequence ID" value="EOD07788"/>
    <property type="gene ID" value="EMIHUDRAFT_249415"/>
</dbReference>
<dbReference type="PANTHER" id="PTHR10903:SF184">
    <property type="entry name" value="GTP-BINDING PROTEIN A"/>
    <property type="match status" value="1"/>
</dbReference>
<evidence type="ECO:0000256" key="2">
    <source>
        <dbReference type="ARBA" id="ARBA00023134"/>
    </source>
</evidence>
<feature type="region of interest" description="Disordered" evidence="3">
    <location>
        <begin position="274"/>
        <end position="297"/>
    </location>
</feature>
<keyword evidence="1" id="KW-0547">Nucleotide-binding</keyword>
<evidence type="ECO:0000259" key="4">
    <source>
        <dbReference type="PROSITE" id="PS51720"/>
    </source>
</evidence>
<dbReference type="PANTHER" id="PTHR10903">
    <property type="entry name" value="GTPASE, IMAP FAMILY MEMBER-RELATED"/>
    <property type="match status" value="1"/>
</dbReference>
<dbReference type="PROSITE" id="PS51720">
    <property type="entry name" value="G_AIG1"/>
    <property type="match status" value="1"/>
</dbReference>
<dbReference type="KEGG" id="ehx:EMIHUDRAFT_249415"/>
<dbReference type="InterPro" id="IPR045058">
    <property type="entry name" value="GIMA/IAN/Toc"/>
</dbReference>
<name>A0A0D3I953_EMIH1</name>
<dbReference type="PaxDb" id="2903-EOD07788"/>
<dbReference type="SUPFAM" id="SSF52540">
    <property type="entry name" value="P-loop containing nucleoside triphosphate hydrolases"/>
    <property type="match status" value="1"/>
</dbReference>
<dbReference type="GO" id="GO:0005525">
    <property type="term" value="F:GTP binding"/>
    <property type="evidence" value="ECO:0007669"/>
    <property type="project" value="UniProtKB-KW"/>
</dbReference>
<dbReference type="AlphaFoldDB" id="A0A0D3I953"/>
<dbReference type="GeneID" id="17253939"/>
<evidence type="ECO:0000313" key="5">
    <source>
        <dbReference type="EnsemblProtists" id="EOD07788"/>
    </source>
</evidence>
<dbReference type="Gene3D" id="3.40.50.300">
    <property type="entry name" value="P-loop containing nucleotide triphosphate hydrolases"/>
    <property type="match status" value="1"/>
</dbReference>
<dbReference type="Proteomes" id="UP000013827">
    <property type="component" value="Unassembled WGS sequence"/>
</dbReference>
<accession>A0A0D3I953</accession>
<reference evidence="6" key="1">
    <citation type="journal article" date="2013" name="Nature">
        <title>Pan genome of the phytoplankton Emiliania underpins its global distribution.</title>
        <authorList>
            <person name="Read B.A."/>
            <person name="Kegel J."/>
            <person name="Klute M.J."/>
            <person name="Kuo A."/>
            <person name="Lefebvre S.C."/>
            <person name="Maumus F."/>
            <person name="Mayer C."/>
            <person name="Miller J."/>
            <person name="Monier A."/>
            <person name="Salamov A."/>
            <person name="Young J."/>
            <person name="Aguilar M."/>
            <person name="Claverie J.M."/>
            <person name="Frickenhaus S."/>
            <person name="Gonzalez K."/>
            <person name="Herman E.K."/>
            <person name="Lin Y.C."/>
            <person name="Napier J."/>
            <person name="Ogata H."/>
            <person name="Sarno A.F."/>
            <person name="Shmutz J."/>
            <person name="Schroeder D."/>
            <person name="de Vargas C."/>
            <person name="Verret F."/>
            <person name="von Dassow P."/>
            <person name="Valentin K."/>
            <person name="Van de Peer Y."/>
            <person name="Wheeler G."/>
            <person name="Dacks J.B."/>
            <person name="Delwiche C.F."/>
            <person name="Dyhrman S.T."/>
            <person name="Glockner G."/>
            <person name="John U."/>
            <person name="Richards T."/>
            <person name="Worden A.Z."/>
            <person name="Zhang X."/>
            <person name="Grigoriev I.V."/>
            <person name="Allen A.E."/>
            <person name="Bidle K."/>
            <person name="Borodovsky M."/>
            <person name="Bowler C."/>
            <person name="Brownlee C."/>
            <person name="Cock J.M."/>
            <person name="Elias M."/>
            <person name="Gladyshev V.N."/>
            <person name="Groth M."/>
            <person name="Guda C."/>
            <person name="Hadaegh A."/>
            <person name="Iglesias-Rodriguez M.D."/>
            <person name="Jenkins J."/>
            <person name="Jones B.M."/>
            <person name="Lawson T."/>
            <person name="Leese F."/>
            <person name="Lindquist E."/>
            <person name="Lobanov A."/>
            <person name="Lomsadze A."/>
            <person name="Malik S.B."/>
            <person name="Marsh M.E."/>
            <person name="Mackinder L."/>
            <person name="Mock T."/>
            <person name="Mueller-Roeber B."/>
            <person name="Pagarete A."/>
            <person name="Parker M."/>
            <person name="Probert I."/>
            <person name="Quesneville H."/>
            <person name="Raines C."/>
            <person name="Rensing S.A."/>
            <person name="Riano-Pachon D.M."/>
            <person name="Richier S."/>
            <person name="Rokitta S."/>
            <person name="Shiraiwa Y."/>
            <person name="Soanes D.M."/>
            <person name="van der Giezen M."/>
            <person name="Wahlund T.M."/>
            <person name="Williams B."/>
            <person name="Wilson W."/>
            <person name="Wolfe G."/>
            <person name="Wurch L.L."/>
        </authorList>
    </citation>
    <scope>NUCLEOTIDE SEQUENCE</scope>
</reference>
<keyword evidence="2" id="KW-0342">GTP-binding</keyword>
<dbReference type="RefSeq" id="XP_005760217.1">
    <property type="nucleotide sequence ID" value="XM_005760160.1"/>
</dbReference>
<protein>
    <recommendedName>
        <fullName evidence="4">AIG1-type G domain-containing protein</fullName>
    </recommendedName>
</protein>
<evidence type="ECO:0000256" key="3">
    <source>
        <dbReference type="SAM" id="MobiDB-lite"/>
    </source>
</evidence>
<reference evidence="5" key="2">
    <citation type="submission" date="2024-10" db="UniProtKB">
        <authorList>
            <consortium name="EnsemblProtists"/>
        </authorList>
    </citation>
    <scope>IDENTIFICATION</scope>
</reference>
<sequence>MTPARTADPPLVLVLCGPCGAGKSSTGNTLLASQSFAAGRAARAVTTACEFASTHCSGREVILVDTPGLSDPETSVEAIHAEITRGVALIAAEHPGARFAILLVASIAARVDGPVVEAFDSLRQVFGPRFARSSLLVLTHADLLTTSASEYLAGSGPAVADFLSQLGGAPLEICNRPAEEASRAIARLVERAAPVSASASALAPPPPRRKAARRERQRELLQREKMRLQREHTLRLVEAARWEERWAGFGAIAHSLVSCLAPSLAHAAPWSAAPVGEVSPGEYWREKARRQSDSLRR</sequence>
<evidence type="ECO:0000313" key="6">
    <source>
        <dbReference type="Proteomes" id="UP000013827"/>
    </source>
</evidence>
<dbReference type="InterPro" id="IPR027417">
    <property type="entry name" value="P-loop_NTPase"/>
</dbReference>
<dbReference type="HOGENOM" id="CLU_938240_0_0_1"/>
<dbReference type="Pfam" id="PF04548">
    <property type="entry name" value="AIG1"/>
    <property type="match status" value="1"/>
</dbReference>
<evidence type="ECO:0000256" key="1">
    <source>
        <dbReference type="ARBA" id="ARBA00022741"/>
    </source>
</evidence>
<feature type="domain" description="AIG1-type G" evidence="4">
    <location>
        <begin position="8"/>
        <end position="217"/>
    </location>
</feature>
<feature type="compositionally biased region" description="Basic and acidic residues" evidence="3">
    <location>
        <begin position="283"/>
        <end position="297"/>
    </location>
</feature>
<dbReference type="InterPro" id="IPR006703">
    <property type="entry name" value="G_AIG1"/>
</dbReference>
<proteinExistence type="predicted"/>
<organism evidence="5 6">
    <name type="scientific">Emiliania huxleyi (strain CCMP1516)</name>
    <dbReference type="NCBI Taxonomy" id="280463"/>
    <lineage>
        <taxon>Eukaryota</taxon>
        <taxon>Haptista</taxon>
        <taxon>Haptophyta</taxon>
        <taxon>Prymnesiophyceae</taxon>
        <taxon>Isochrysidales</taxon>
        <taxon>Noelaerhabdaceae</taxon>
        <taxon>Emiliania</taxon>
    </lineage>
</organism>
<feature type="region of interest" description="Disordered" evidence="3">
    <location>
        <begin position="197"/>
        <end position="216"/>
    </location>
</feature>
<keyword evidence="6" id="KW-1185">Reference proteome</keyword>